<dbReference type="GO" id="GO:0036030">
    <property type="term" value="C:protein C inhibitor-plasma kallikrein complex"/>
    <property type="evidence" value="ECO:0007669"/>
    <property type="project" value="Ensembl"/>
</dbReference>
<sequence>MRLLLVFLMLLGSQAVTARRHQAREMKKKDRELPAGGDLAFNLYRALDAATPAQNLFFSPLSVSMSLAMLSLGARSHTKAQLLAGLGHSLHEGTEEELHESFQHLLYAIHYPTNGFQLSLGNVLFTHPEVHVQDAFLNAMKTLYLADSFPTNFGDPAGAQKQINDYVARQTKGKIVDLIKNLDGTQIMVMVNYIFFKAKWETGFNPQNTREQDFHVAPGTVVQVPMMNREDHYLYFVDRDLSCKVVGIPYHGNATALFVLPSEGKMAQVESGLSGATLWRWLTMPLTRQLDLYLPRFSIEGSYQLEKVLPRLGISEVFTSHANLSGISGYANIQVSEMVHKAVVEVDESGTEAAAASGAVFTFRSARQSPSRVVFNRPFLMLIVEGRKNILFLGKVVRP</sequence>
<dbReference type="GO" id="GO:0070684">
    <property type="term" value="P:seminal clot liquefaction"/>
    <property type="evidence" value="ECO:0007669"/>
    <property type="project" value="Ensembl"/>
</dbReference>
<dbReference type="Gene3D" id="3.30.497.10">
    <property type="entry name" value="Antithrombin, subunit I, domain 2"/>
    <property type="match status" value="1"/>
</dbReference>
<dbReference type="GO" id="GO:0001972">
    <property type="term" value="F:retinoic acid binding"/>
    <property type="evidence" value="ECO:0007669"/>
    <property type="project" value="Ensembl"/>
</dbReference>
<dbReference type="STRING" id="1868482.ENSTSYP00000032657"/>
<dbReference type="PANTHER" id="PTHR11461:SF274">
    <property type="entry name" value="PLASMA SERINE PROTEASE INHIBITOR"/>
    <property type="match status" value="1"/>
</dbReference>
<evidence type="ECO:0000313" key="6">
    <source>
        <dbReference type="RefSeq" id="XP_008061246.1"/>
    </source>
</evidence>
<gene>
    <name evidence="6" type="primary">SERPINA5</name>
</gene>
<reference evidence="6" key="1">
    <citation type="submission" date="2025-08" db="UniProtKB">
        <authorList>
            <consortium name="RefSeq"/>
        </authorList>
    </citation>
    <scope>IDENTIFICATION</scope>
</reference>
<dbReference type="GO" id="GO:0009897">
    <property type="term" value="C:external side of plasma membrane"/>
    <property type="evidence" value="ECO:0007669"/>
    <property type="project" value="Ensembl"/>
</dbReference>
<feature type="signal peptide" evidence="3">
    <location>
        <begin position="1"/>
        <end position="18"/>
    </location>
</feature>
<dbReference type="CTD" id="5104"/>
<dbReference type="GO" id="GO:0031094">
    <property type="term" value="C:platelet dense tubular network"/>
    <property type="evidence" value="ECO:0007669"/>
    <property type="project" value="Ensembl"/>
</dbReference>
<evidence type="ECO:0000256" key="1">
    <source>
        <dbReference type="ARBA" id="ARBA00009500"/>
    </source>
</evidence>
<dbReference type="Gene3D" id="2.30.39.10">
    <property type="entry name" value="Alpha-1-antitrypsin, domain 1"/>
    <property type="match status" value="1"/>
</dbReference>
<feature type="domain" description="Serpin" evidence="4">
    <location>
        <begin position="41"/>
        <end position="399"/>
    </location>
</feature>
<dbReference type="GO" id="GO:0031210">
    <property type="term" value="F:phosphatidylcholine binding"/>
    <property type="evidence" value="ECO:0007669"/>
    <property type="project" value="Ensembl"/>
</dbReference>
<dbReference type="GO" id="GO:0097181">
    <property type="term" value="C:protein C inhibitor-coagulation factor V complex"/>
    <property type="evidence" value="ECO:0007669"/>
    <property type="project" value="Ensembl"/>
</dbReference>
<dbReference type="GO" id="GO:0002080">
    <property type="term" value="C:acrosomal membrane"/>
    <property type="evidence" value="ECO:0007669"/>
    <property type="project" value="Ensembl"/>
</dbReference>
<dbReference type="GO" id="GO:0070062">
    <property type="term" value="C:extracellular exosome"/>
    <property type="evidence" value="ECO:0007669"/>
    <property type="project" value="Ensembl"/>
</dbReference>
<dbReference type="GeneID" id="103265384"/>
<dbReference type="KEGG" id="csyr:103265384"/>
<dbReference type="RefSeq" id="XP_008061246.1">
    <property type="nucleotide sequence ID" value="XM_008063055.1"/>
</dbReference>
<dbReference type="OrthoDB" id="671595at2759"/>
<dbReference type="GO" id="GO:0097182">
    <property type="term" value="C:protein C inhibitor-coagulation factor Xa complex"/>
    <property type="evidence" value="ECO:0007669"/>
    <property type="project" value="Ensembl"/>
</dbReference>
<dbReference type="AlphaFoldDB" id="A0A1U7U5R8"/>
<organism evidence="5 6">
    <name type="scientific">Carlito syrichta</name>
    <name type="common">Philippine tarsier</name>
    <name type="synonym">Tarsius syrichta</name>
    <dbReference type="NCBI Taxonomy" id="1868482"/>
    <lineage>
        <taxon>Eukaryota</taxon>
        <taxon>Metazoa</taxon>
        <taxon>Chordata</taxon>
        <taxon>Craniata</taxon>
        <taxon>Vertebrata</taxon>
        <taxon>Euteleostomi</taxon>
        <taxon>Mammalia</taxon>
        <taxon>Eutheria</taxon>
        <taxon>Euarchontoglires</taxon>
        <taxon>Primates</taxon>
        <taxon>Haplorrhini</taxon>
        <taxon>Tarsiiformes</taxon>
        <taxon>Tarsiidae</taxon>
        <taxon>Carlito</taxon>
    </lineage>
</organism>
<name>A0A1U7U5R8_CARSF</name>
<dbReference type="GO" id="GO:0002020">
    <property type="term" value="F:protease binding"/>
    <property type="evidence" value="ECO:0007669"/>
    <property type="project" value="Ensembl"/>
</dbReference>
<dbReference type="FunFam" id="2.30.39.10:FF:000002">
    <property type="entry name" value="Serpin family D member 1"/>
    <property type="match status" value="1"/>
</dbReference>
<protein>
    <submittedName>
        <fullName evidence="6">Plasma serine protease inhibitor</fullName>
    </submittedName>
</protein>
<dbReference type="SUPFAM" id="SSF56574">
    <property type="entry name" value="Serpins"/>
    <property type="match status" value="1"/>
</dbReference>
<dbReference type="GO" id="GO:0032190">
    <property type="term" value="F:acrosin binding"/>
    <property type="evidence" value="ECO:0007669"/>
    <property type="project" value="Ensembl"/>
</dbReference>
<evidence type="ECO:0000256" key="2">
    <source>
        <dbReference type="RuleBase" id="RU000411"/>
    </source>
</evidence>
<dbReference type="PANTHER" id="PTHR11461">
    <property type="entry name" value="SERINE PROTEASE INHIBITOR, SERPIN"/>
    <property type="match status" value="1"/>
</dbReference>
<evidence type="ECO:0000313" key="5">
    <source>
        <dbReference type="Proteomes" id="UP000189704"/>
    </source>
</evidence>
<dbReference type="InterPro" id="IPR023795">
    <property type="entry name" value="Serpin_CS"/>
</dbReference>
<keyword evidence="6" id="KW-0646">Protease inhibitor</keyword>
<dbReference type="GO" id="GO:0036028">
    <property type="term" value="C:protein C inhibitor-thrombin complex"/>
    <property type="evidence" value="ECO:0007669"/>
    <property type="project" value="Ensembl"/>
</dbReference>
<dbReference type="GO" id="GO:0036025">
    <property type="term" value="C:protein C inhibitor-TMPRSS11E complex"/>
    <property type="evidence" value="ECO:0007669"/>
    <property type="project" value="Ensembl"/>
</dbReference>
<dbReference type="InterPro" id="IPR023796">
    <property type="entry name" value="Serpin_dom"/>
</dbReference>
<dbReference type="InterPro" id="IPR042185">
    <property type="entry name" value="Serpin_sf_2"/>
</dbReference>
<dbReference type="GO" id="GO:0036026">
    <property type="term" value="C:protein C inhibitor-PLAT complex"/>
    <property type="evidence" value="ECO:0007669"/>
    <property type="project" value="Ensembl"/>
</dbReference>
<dbReference type="GO" id="GO:0036024">
    <property type="term" value="C:protein C inhibitor-TMPRSS7 complex"/>
    <property type="evidence" value="ECO:0007669"/>
    <property type="project" value="Ensembl"/>
</dbReference>
<dbReference type="OMA" id="QVPMMNR"/>
<dbReference type="GO" id="GO:0097183">
    <property type="term" value="C:protein C inhibitor-coagulation factor XI complex"/>
    <property type="evidence" value="ECO:0007669"/>
    <property type="project" value="Ensembl"/>
</dbReference>
<dbReference type="GO" id="GO:0031091">
    <property type="term" value="C:platelet alpha granule"/>
    <property type="evidence" value="ECO:0007669"/>
    <property type="project" value="Ensembl"/>
</dbReference>
<evidence type="ECO:0000259" key="4">
    <source>
        <dbReference type="SMART" id="SM00093"/>
    </source>
</evidence>
<dbReference type="Pfam" id="PF00079">
    <property type="entry name" value="Serpin"/>
    <property type="match status" value="1"/>
</dbReference>
<feature type="chain" id="PRO_5010563079" evidence="3">
    <location>
        <begin position="19"/>
        <end position="399"/>
    </location>
</feature>
<keyword evidence="3" id="KW-0732">Signal</keyword>
<proteinExistence type="inferred from homology"/>
<comment type="similarity">
    <text evidence="1 2">Belongs to the serpin family.</text>
</comment>
<accession>A0A1U7U5R8</accession>
<dbReference type="FunFam" id="3.30.497.10:FF:000001">
    <property type="entry name" value="Serine protease inhibitor"/>
    <property type="match status" value="1"/>
</dbReference>
<dbReference type="InterPro" id="IPR042178">
    <property type="entry name" value="Serpin_sf_1"/>
</dbReference>
<dbReference type="GO" id="GO:0004867">
    <property type="term" value="F:serine-type endopeptidase inhibitor activity"/>
    <property type="evidence" value="ECO:0007669"/>
    <property type="project" value="UniProtKB-KW"/>
</dbReference>
<keyword evidence="6" id="KW-0722">Serine protease inhibitor</keyword>
<dbReference type="GO" id="GO:0036027">
    <property type="term" value="C:protein C inhibitor-PLAU complex"/>
    <property type="evidence" value="ECO:0007669"/>
    <property type="project" value="Ensembl"/>
</dbReference>
<dbReference type="PROSITE" id="PS00284">
    <property type="entry name" value="SERPIN"/>
    <property type="match status" value="1"/>
</dbReference>
<evidence type="ECO:0000256" key="3">
    <source>
        <dbReference type="SAM" id="SignalP"/>
    </source>
</evidence>
<keyword evidence="5" id="KW-1185">Reference proteome</keyword>
<dbReference type="Proteomes" id="UP000189704">
    <property type="component" value="Unplaced"/>
</dbReference>
<dbReference type="GO" id="GO:0036029">
    <property type="term" value="C:protein C inhibitor-KLK3 complex"/>
    <property type="evidence" value="ECO:0007669"/>
    <property type="project" value="Ensembl"/>
</dbReference>
<dbReference type="InterPro" id="IPR036186">
    <property type="entry name" value="Serpin_sf"/>
</dbReference>
<dbReference type="InterPro" id="IPR000215">
    <property type="entry name" value="Serpin_fam"/>
</dbReference>
<dbReference type="SMART" id="SM00093">
    <property type="entry name" value="SERPIN"/>
    <property type="match status" value="1"/>
</dbReference>